<evidence type="ECO:0000313" key="1">
    <source>
        <dbReference type="EMBL" id="MET3595345.1"/>
    </source>
</evidence>
<proteinExistence type="predicted"/>
<protein>
    <submittedName>
        <fullName evidence="1">Uncharacterized protein</fullName>
    </submittedName>
</protein>
<keyword evidence="2" id="KW-1185">Reference proteome</keyword>
<comment type="caution">
    <text evidence="1">The sequence shown here is derived from an EMBL/GenBank/DDBJ whole genome shotgun (WGS) entry which is preliminary data.</text>
</comment>
<name>A0ABV2HXH8_9HYPH</name>
<dbReference type="EMBL" id="JBEPLM010000010">
    <property type="protein sequence ID" value="MET3595345.1"/>
    <property type="molecule type" value="Genomic_DNA"/>
</dbReference>
<accession>A0ABV2HXH8</accession>
<gene>
    <name evidence="1" type="ORF">ABID26_004757</name>
</gene>
<reference evidence="1 2" key="1">
    <citation type="submission" date="2024-06" db="EMBL/GenBank/DDBJ databases">
        <title>Genomic Encyclopedia of Type Strains, Phase IV (KMG-IV): sequencing the most valuable type-strain genomes for metagenomic binning, comparative biology and taxonomic classification.</title>
        <authorList>
            <person name="Goeker M."/>
        </authorList>
    </citation>
    <scope>NUCLEOTIDE SEQUENCE [LARGE SCALE GENOMIC DNA]</scope>
    <source>
        <strain evidence="1 2">DSM 29846</strain>
    </source>
</reference>
<sequence>MLDAGRHLYEIFIISAPLSLLATSRSERS</sequence>
<dbReference type="Proteomes" id="UP001549036">
    <property type="component" value="Unassembled WGS sequence"/>
</dbReference>
<organism evidence="1 2">
    <name type="scientific">Mesorhizobium shonense</name>
    <dbReference type="NCBI Taxonomy" id="1209948"/>
    <lineage>
        <taxon>Bacteria</taxon>
        <taxon>Pseudomonadati</taxon>
        <taxon>Pseudomonadota</taxon>
        <taxon>Alphaproteobacteria</taxon>
        <taxon>Hyphomicrobiales</taxon>
        <taxon>Phyllobacteriaceae</taxon>
        <taxon>Mesorhizobium</taxon>
    </lineage>
</organism>
<evidence type="ECO:0000313" key="2">
    <source>
        <dbReference type="Proteomes" id="UP001549036"/>
    </source>
</evidence>